<dbReference type="Pfam" id="PF06941">
    <property type="entry name" value="NT5C"/>
    <property type="match status" value="1"/>
</dbReference>
<feature type="active site" description="Nucleophile" evidence="1">
    <location>
        <position position="19"/>
    </location>
</feature>
<accession>A0A6J7WHW2</accession>
<organism evidence="2">
    <name type="scientific">uncultured Caudovirales phage</name>
    <dbReference type="NCBI Taxonomy" id="2100421"/>
    <lineage>
        <taxon>Viruses</taxon>
        <taxon>Duplodnaviria</taxon>
        <taxon>Heunggongvirae</taxon>
        <taxon>Uroviricota</taxon>
        <taxon>Caudoviricetes</taxon>
        <taxon>Peduoviridae</taxon>
        <taxon>Maltschvirus</taxon>
        <taxon>Maltschvirus maltsch</taxon>
    </lineage>
</organism>
<dbReference type="EMBL" id="LR798243">
    <property type="protein sequence ID" value="CAB5214888.1"/>
    <property type="molecule type" value="Genomic_DNA"/>
</dbReference>
<dbReference type="SUPFAM" id="SSF56784">
    <property type="entry name" value="HAD-like"/>
    <property type="match status" value="1"/>
</dbReference>
<reference evidence="2" key="1">
    <citation type="submission" date="2020-05" db="EMBL/GenBank/DDBJ databases">
        <authorList>
            <person name="Chiriac C."/>
            <person name="Salcher M."/>
            <person name="Ghai R."/>
            <person name="Kavagutti S V."/>
        </authorList>
    </citation>
    <scope>NUCLEOTIDE SEQUENCE</scope>
</reference>
<gene>
    <name evidence="2" type="ORF">UFOVP190_307</name>
</gene>
<protein>
    <submittedName>
        <fullName evidence="2">5'(3')-deoxyribonucleotidase</fullName>
    </submittedName>
</protein>
<evidence type="ECO:0000313" key="2">
    <source>
        <dbReference type="EMBL" id="CAB5214888.1"/>
    </source>
</evidence>
<feature type="active site" description="Proton donor" evidence="1">
    <location>
        <position position="21"/>
    </location>
</feature>
<dbReference type="GO" id="GO:0009223">
    <property type="term" value="P:pyrimidine deoxyribonucleotide catabolic process"/>
    <property type="evidence" value="ECO:0007669"/>
    <property type="project" value="TreeGrafter"/>
</dbReference>
<dbReference type="PANTHER" id="PTHR16504:SF4">
    <property type="entry name" value="5'(3')-DEOXYRIBONUCLEOTIDASE"/>
    <property type="match status" value="1"/>
</dbReference>
<dbReference type="InterPro" id="IPR023214">
    <property type="entry name" value="HAD_sf"/>
</dbReference>
<dbReference type="PANTHER" id="PTHR16504">
    <property type="entry name" value="5'(3')-DEOXYRIBONUCLEOTIDASE"/>
    <property type="match status" value="1"/>
</dbReference>
<sequence>MRSLEFEAEGRAKPIVYVDMDGVLADFFGEVAREHDVAYWREIHRKDLGIDQIARQPDFFAGLPVLPNAGKFMKGVIDLSKKYSILSSPLLSNVEESSREKLEWLQRHLRDHQPQSVIFDHEKYKFAKQADDTPNILIDDWDTNIKLWEANGGIGILYKPENYKKVLHTLSQALRGKIKPEPMEMAVFEDDELDAESPHEGKLYTSRQVLKYVTGIHKEYHMPKPILKHKAWVLRNVPVSDLKTPEYVHQDDPYRRVIDIDWDHVKEIHISDIKRKPVVADENGWVLDGNHRVTAARARDLATIPALVPYDK</sequence>
<name>A0A6J7WHW2_9CAUD</name>
<evidence type="ECO:0000256" key="1">
    <source>
        <dbReference type="PIRSR" id="PIRSR610708-1"/>
    </source>
</evidence>
<dbReference type="InterPro" id="IPR036086">
    <property type="entry name" value="ParB/Sulfiredoxin_sf"/>
</dbReference>
<dbReference type="GO" id="GO:0008253">
    <property type="term" value="F:5'-nucleotidase activity"/>
    <property type="evidence" value="ECO:0007669"/>
    <property type="project" value="InterPro"/>
</dbReference>
<dbReference type="InterPro" id="IPR036412">
    <property type="entry name" value="HAD-like_sf"/>
</dbReference>
<proteinExistence type="predicted"/>
<dbReference type="InterPro" id="IPR010708">
    <property type="entry name" value="5'(3')-deoxyribonucleotidase"/>
</dbReference>
<dbReference type="Gene3D" id="3.40.50.1000">
    <property type="entry name" value="HAD superfamily/HAD-like"/>
    <property type="match status" value="1"/>
</dbReference>
<dbReference type="SUPFAM" id="SSF110849">
    <property type="entry name" value="ParB/Sulfiredoxin"/>
    <property type="match status" value="1"/>
</dbReference>